<comment type="caution">
    <text evidence="2">The sequence shown here is derived from an EMBL/GenBank/DDBJ whole genome shotgun (WGS) entry which is preliminary data.</text>
</comment>
<dbReference type="OrthoDB" id="3046016at2759"/>
<evidence type="ECO:0000313" key="3">
    <source>
        <dbReference type="Proteomes" id="UP000299102"/>
    </source>
</evidence>
<evidence type="ECO:0000256" key="1">
    <source>
        <dbReference type="SAM" id="MobiDB-lite"/>
    </source>
</evidence>
<feature type="compositionally biased region" description="Basic residues" evidence="1">
    <location>
        <begin position="487"/>
        <end position="506"/>
    </location>
</feature>
<organism evidence="2 3">
    <name type="scientific">Eumeta variegata</name>
    <name type="common">Bagworm moth</name>
    <name type="synonym">Eumeta japonica</name>
    <dbReference type="NCBI Taxonomy" id="151549"/>
    <lineage>
        <taxon>Eukaryota</taxon>
        <taxon>Metazoa</taxon>
        <taxon>Ecdysozoa</taxon>
        <taxon>Arthropoda</taxon>
        <taxon>Hexapoda</taxon>
        <taxon>Insecta</taxon>
        <taxon>Pterygota</taxon>
        <taxon>Neoptera</taxon>
        <taxon>Endopterygota</taxon>
        <taxon>Lepidoptera</taxon>
        <taxon>Glossata</taxon>
        <taxon>Ditrysia</taxon>
        <taxon>Tineoidea</taxon>
        <taxon>Psychidae</taxon>
        <taxon>Oiketicinae</taxon>
        <taxon>Eumeta</taxon>
    </lineage>
</organism>
<dbReference type="EMBL" id="BGZK01003092">
    <property type="protein sequence ID" value="GBP98229.1"/>
    <property type="molecule type" value="Genomic_DNA"/>
</dbReference>
<gene>
    <name evidence="2" type="primary">Iqca1</name>
    <name evidence="2" type="ORF">EVAR_102379_1</name>
</gene>
<keyword evidence="3" id="KW-1185">Reference proteome</keyword>
<name>A0A4C2AGK6_EUMVA</name>
<feature type="compositionally biased region" description="Basic and acidic residues" evidence="1">
    <location>
        <begin position="381"/>
        <end position="403"/>
    </location>
</feature>
<sequence>MYSQDVSLQWGDKDQKLKSLLPSKIKHIFLGGTGKRRHFQPPYLCVISTNHLNISRGVSTSYQWYGTAFLQRSNDRLDLLCETSELIGEATQADEAIFTSNVNDRATLQPLLSELRVRYTVLLAKLDSVYDQLLQSQKRLLIKRLLESCLGRLLEIKHELVEFHLSDFTYDDDEVFERLAVTPEEAEPRIPQYFIRERAEEIENKNRFIAEILKRLGHEPPKIQPLILTEQQAVLIIQAHERARQGRLSVCGEDLSLGERRKRRKWRNTSHRNGTTALCGIKTMKRAEEVKEYRRGLQTKREQEYLETLESIEDSVRKKHAPRLHDQMADELRRRVNEYFERTGKFPDFPSEESGGSRAMFSRQGTGTDSELSKSSPVSSKESKKSKEKEKKNNKNNETKTKDEEENMEVFQCSSSAFLQEIITANEEFEDIWKFKDEKENAKEKCYEDMIERDKMIKIEGEVRVVVDEVIRGELELLQAAYDKDRAHKGKKAKKPQKKVRRGGKKKEKEKDLTPDRTTESLFEELVTNGIIRPYPSMSIDDYIGEKCYIGAELRKQEAEPSPCLGDVRQLIKEYCVLPLGAEYVRANSPQTSWKRQKMLVHSICSELGATLFDLTPANIVGKYPGKPVSLC</sequence>
<dbReference type="PANTHER" id="PTHR14690:SF0">
    <property type="entry name" value="IQ MOTIF CONTAINING WITH AAA DOMAIN 1"/>
    <property type="match status" value="1"/>
</dbReference>
<protein>
    <submittedName>
        <fullName evidence="2">Dynein regulatory complex protein 11</fullName>
    </submittedName>
</protein>
<feature type="region of interest" description="Disordered" evidence="1">
    <location>
        <begin position="344"/>
        <end position="408"/>
    </location>
</feature>
<dbReference type="InterPro" id="IPR052267">
    <property type="entry name" value="N-DRC_Component"/>
</dbReference>
<feature type="compositionally biased region" description="Basic and acidic residues" evidence="1">
    <location>
        <begin position="507"/>
        <end position="516"/>
    </location>
</feature>
<dbReference type="PANTHER" id="PTHR14690">
    <property type="entry name" value="IQ MOTIF CONTAINING WITH AAA DOMAIN 1"/>
    <property type="match status" value="1"/>
</dbReference>
<dbReference type="AlphaFoldDB" id="A0A4C2AGK6"/>
<dbReference type="Proteomes" id="UP000299102">
    <property type="component" value="Unassembled WGS sequence"/>
</dbReference>
<feature type="region of interest" description="Disordered" evidence="1">
    <location>
        <begin position="486"/>
        <end position="516"/>
    </location>
</feature>
<proteinExistence type="predicted"/>
<accession>A0A4C2AGK6</accession>
<evidence type="ECO:0000313" key="2">
    <source>
        <dbReference type="EMBL" id="GBP98229.1"/>
    </source>
</evidence>
<reference evidence="2 3" key="1">
    <citation type="journal article" date="2019" name="Commun. Biol.">
        <title>The bagworm genome reveals a unique fibroin gene that provides high tensile strength.</title>
        <authorList>
            <person name="Kono N."/>
            <person name="Nakamura H."/>
            <person name="Ohtoshi R."/>
            <person name="Tomita M."/>
            <person name="Numata K."/>
            <person name="Arakawa K."/>
        </authorList>
    </citation>
    <scope>NUCLEOTIDE SEQUENCE [LARGE SCALE GENOMIC DNA]</scope>
</reference>
<dbReference type="STRING" id="151549.A0A4C2AGK6"/>